<evidence type="ECO:0000256" key="1">
    <source>
        <dbReference type="SAM" id="MobiDB-lite"/>
    </source>
</evidence>
<keyword evidence="3" id="KW-1185">Reference proteome</keyword>
<dbReference type="Proteomes" id="UP000266723">
    <property type="component" value="Unassembled WGS sequence"/>
</dbReference>
<proteinExistence type="predicted"/>
<reference evidence="2 3" key="1">
    <citation type="journal article" date="2020" name="BMC Genomics">
        <title>Intraspecific diversification of the crop wild relative Brassica cretica Lam. using demographic model selection.</title>
        <authorList>
            <person name="Kioukis A."/>
            <person name="Michalopoulou V.A."/>
            <person name="Briers L."/>
            <person name="Pirintsos S."/>
            <person name="Studholme D.J."/>
            <person name="Pavlidis P."/>
            <person name="Sarris P.F."/>
        </authorList>
    </citation>
    <scope>NUCLEOTIDE SEQUENCE [LARGE SCALE GENOMIC DNA]</scope>
    <source>
        <strain evidence="3">cv. PFS-1207/04</strain>
    </source>
</reference>
<evidence type="ECO:0000313" key="3">
    <source>
        <dbReference type="Proteomes" id="UP000266723"/>
    </source>
</evidence>
<dbReference type="EMBL" id="QGKV02000832">
    <property type="protein sequence ID" value="KAF3548304.1"/>
    <property type="molecule type" value="Genomic_DNA"/>
</dbReference>
<gene>
    <name evidence="2" type="ORF">DY000_02008664</name>
</gene>
<comment type="caution">
    <text evidence="2">The sequence shown here is derived from an EMBL/GenBank/DDBJ whole genome shotgun (WGS) entry which is preliminary data.</text>
</comment>
<organism evidence="2 3">
    <name type="scientific">Brassica cretica</name>
    <name type="common">Mustard</name>
    <dbReference type="NCBI Taxonomy" id="69181"/>
    <lineage>
        <taxon>Eukaryota</taxon>
        <taxon>Viridiplantae</taxon>
        <taxon>Streptophyta</taxon>
        <taxon>Embryophyta</taxon>
        <taxon>Tracheophyta</taxon>
        <taxon>Spermatophyta</taxon>
        <taxon>Magnoliopsida</taxon>
        <taxon>eudicotyledons</taxon>
        <taxon>Gunneridae</taxon>
        <taxon>Pentapetalae</taxon>
        <taxon>rosids</taxon>
        <taxon>malvids</taxon>
        <taxon>Brassicales</taxon>
        <taxon>Brassicaceae</taxon>
        <taxon>Brassiceae</taxon>
        <taxon>Brassica</taxon>
    </lineage>
</organism>
<name>A0ABQ7C8D3_BRACR</name>
<evidence type="ECO:0000313" key="2">
    <source>
        <dbReference type="EMBL" id="KAF3548304.1"/>
    </source>
</evidence>
<sequence>MSTTNQEKFNPKSICLPRLTRSATNFTSRDDFPFARHFEDLHVVNLLTLVRRGSACEYEFPSKLAESPSNSESARSLDEPMTRDEFEQKTMAPRWMEEQYTTANLLLDFVQQILARNFSPSRKMTKKKKLLLGDV</sequence>
<feature type="region of interest" description="Disordered" evidence="1">
    <location>
        <begin position="64"/>
        <end position="83"/>
    </location>
</feature>
<protein>
    <submittedName>
        <fullName evidence="2">Uncharacterized protein</fullName>
    </submittedName>
</protein>
<accession>A0ABQ7C8D3</accession>